<dbReference type="Pfam" id="PF00179">
    <property type="entry name" value="UQ_con"/>
    <property type="match status" value="1"/>
</dbReference>
<dbReference type="SUPFAM" id="SSF54495">
    <property type="entry name" value="UBC-like"/>
    <property type="match status" value="1"/>
</dbReference>
<dbReference type="Proteomes" id="UP000002494">
    <property type="component" value="Chromosome 8"/>
</dbReference>
<evidence type="ECO:0000313" key="2">
    <source>
        <dbReference type="Ensembl" id="ENSRNOP00000101698.1"/>
    </source>
</evidence>
<evidence type="ECO:0000313" key="3">
    <source>
        <dbReference type="Proteomes" id="UP000002494"/>
    </source>
</evidence>
<reference evidence="2" key="3">
    <citation type="submission" date="2025-09" db="UniProtKB">
        <authorList>
            <consortium name="Ensembl"/>
        </authorList>
    </citation>
    <scope>IDENTIFICATION</scope>
    <source>
        <strain evidence="2">Brown Norway</strain>
    </source>
</reference>
<dbReference type="InterPro" id="IPR000608">
    <property type="entry name" value="UBC"/>
</dbReference>
<dbReference type="InterPro" id="IPR016135">
    <property type="entry name" value="UBQ-conjugating_enzyme/RWD"/>
</dbReference>
<dbReference type="SMART" id="SM00212">
    <property type="entry name" value="UBCc"/>
    <property type="match status" value="1"/>
</dbReference>
<proteinExistence type="predicted"/>
<evidence type="ECO:0000259" key="1">
    <source>
        <dbReference type="PROSITE" id="PS50127"/>
    </source>
</evidence>
<name>A0ABK0LJE8_RAT</name>
<dbReference type="PROSITE" id="PS50127">
    <property type="entry name" value="UBC_2"/>
    <property type="match status" value="1"/>
</dbReference>
<protein>
    <recommendedName>
        <fullName evidence="1">UBC core domain-containing protein</fullName>
    </recommendedName>
</protein>
<sequence>MAATTGSGVKVPRNSRLLEELEEGQKGVGDGTVSWGLEDNKDMTFTRWTGVIIGPPRTIYENRIYSLKIECGPKYPEAPPSVRFVTSQHERCEQFQWSGGSTSHGSAGTVAAFPQHQSHPAGTEALDDVKREHEAATATRRTVLQQLVTKAPASLPHPTQVFIFHSSEFSRSICRPQSTGEEAPLRLHPETLL</sequence>
<dbReference type="GeneTree" id="ENSGT00940000158854"/>
<dbReference type="Gene3D" id="3.10.110.10">
    <property type="entry name" value="Ubiquitin Conjugating Enzyme"/>
    <property type="match status" value="1"/>
</dbReference>
<reference evidence="2" key="1">
    <citation type="submission" date="2024-01" db="EMBL/GenBank/DDBJ databases">
        <title>GRCr8: a new rat reference genome assembly contstructed from accurate long reads and long range scaffolding.</title>
        <authorList>
            <person name="Doris P.A."/>
            <person name="Kalbfleisch T."/>
            <person name="Li K."/>
            <person name="Howe K."/>
            <person name="Wood J."/>
        </authorList>
    </citation>
    <scope>NUCLEOTIDE SEQUENCE [LARGE SCALE GENOMIC DNA]</scope>
    <source>
        <strain evidence="2">Brown Norway</strain>
    </source>
</reference>
<accession>A0ABK0LJE8</accession>
<dbReference type="Ensembl" id="ENSRNOT00000129440.1">
    <property type="protein sequence ID" value="ENSRNOP00000101698.1"/>
    <property type="gene ID" value="ENSRNOG00000081040.1"/>
</dbReference>
<organism evidence="2 3">
    <name type="scientific">Rattus norvegicus</name>
    <name type="common">Rat</name>
    <dbReference type="NCBI Taxonomy" id="10116"/>
    <lineage>
        <taxon>Eukaryota</taxon>
        <taxon>Metazoa</taxon>
        <taxon>Chordata</taxon>
        <taxon>Craniata</taxon>
        <taxon>Vertebrata</taxon>
        <taxon>Euteleostomi</taxon>
        <taxon>Mammalia</taxon>
        <taxon>Eutheria</taxon>
        <taxon>Euarchontoglires</taxon>
        <taxon>Glires</taxon>
        <taxon>Rodentia</taxon>
        <taxon>Myomorpha</taxon>
        <taxon>Muroidea</taxon>
        <taxon>Muridae</taxon>
        <taxon>Murinae</taxon>
        <taxon>Rattus</taxon>
    </lineage>
</organism>
<feature type="domain" description="UBC core" evidence="1">
    <location>
        <begin position="12"/>
        <end position="86"/>
    </location>
</feature>
<keyword evidence="3" id="KW-1185">Reference proteome</keyword>
<reference evidence="2" key="2">
    <citation type="submission" date="2025-08" db="UniProtKB">
        <authorList>
            <consortium name="Ensembl"/>
        </authorList>
    </citation>
    <scope>IDENTIFICATION</scope>
    <source>
        <strain evidence="2">Brown Norway</strain>
    </source>
</reference>